<organism evidence="2 3">
    <name type="scientific">Trapa incisa</name>
    <dbReference type="NCBI Taxonomy" id="236973"/>
    <lineage>
        <taxon>Eukaryota</taxon>
        <taxon>Viridiplantae</taxon>
        <taxon>Streptophyta</taxon>
        <taxon>Embryophyta</taxon>
        <taxon>Tracheophyta</taxon>
        <taxon>Spermatophyta</taxon>
        <taxon>Magnoliopsida</taxon>
        <taxon>eudicotyledons</taxon>
        <taxon>Gunneridae</taxon>
        <taxon>Pentapetalae</taxon>
        <taxon>rosids</taxon>
        <taxon>malvids</taxon>
        <taxon>Myrtales</taxon>
        <taxon>Lythraceae</taxon>
        <taxon>Trapa</taxon>
    </lineage>
</organism>
<feature type="region of interest" description="Disordered" evidence="1">
    <location>
        <begin position="296"/>
        <end position="316"/>
    </location>
</feature>
<dbReference type="Pfam" id="PF13561">
    <property type="entry name" value="adh_short_C2"/>
    <property type="match status" value="1"/>
</dbReference>
<dbReference type="PANTHER" id="PTHR34959:SF4">
    <property type="entry name" value="PROTEIN LAZY 1"/>
    <property type="match status" value="1"/>
</dbReference>
<evidence type="ECO:0000313" key="3">
    <source>
        <dbReference type="Proteomes" id="UP001345219"/>
    </source>
</evidence>
<reference evidence="2 3" key="1">
    <citation type="journal article" date="2023" name="Hortic Res">
        <title>Pangenome of water caltrop reveals structural variations and asymmetric subgenome divergence after allopolyploidization.</title>
        <authorList>
            <person name="Zhang X."/>
            <person name="Chen Y."/>
            <person name="Wang L."/>
            <person name="Yuan Y."/>
            <person name="Fang M."/>
            <person name="Shi L."/>
            <person name="Lu R."/>
            <person name="Comes H.P."/>
            <person name="Ma Y."/>
            <person name="Chen Y."/>
            <person name="Huang G."/>
            <person name="Zhou Y."/>
            <person name="Zheng Z."/>
            <person name="Qiu Y."/>
        </authorList>
    </citation>
    <scope>NUCLEOTIDE SEQUENCE [LARGE SCALE GENOMIC DNA]</scope>
    <source>
        <tissue evidence="2">Roots</tissue>
    </source>
</reference>
<comment type="caution">
    <text evidence="2">The sequence shown here is derived from an EMBL/GenBank/DDBJ whole genome shotgun (WGS) entry which is preliminary data.</text>
</comment>
<dbReference type="PRINTS" id="PR00081">
    <property type="entry name" value="GDHRDH"/>
</dbReference>
<dbReference type="InterPro" id="IPR002347">
    <property type="entry name" value="SDR_fam"/>
</dbReference>
<sequence length="726" mass="82345">MYLMTYTRTWSFLDYCSNSTAMLYSSSPFIRLNCHPLHSISIYVYIDRKPRLIKTTTSSTEEERFRMKFLGWMHRKLRDNTIEPLKDLAIGNYCTCLSAQQLHEDEDLHVSTRFGSKYAKHEYYEINFDARETPEVIPDLFHGLLTIGTLGSSGAPIITDPPTPTFAVSLNDITEKITSEVTPADLKFINEELEKFIEAESEEEAYNGTSRNSYVSAVTLFEAPACPLQGYLFGSMVEQPGTRSLEKNRKVSLGQLFEETKQEDSSHKEKTESEDMQRKAVGENSKGLVKKVLKKLKSSSSRGSNDGHFDVNHDYPAPMKKKKFQKVLQMFHKKVHPENSATSKDWRAKVLKGHKKKNTNFFLKEHWRGQDYDMSLPHEPKSKWIPPYPSPMDNFLDESEGHWIKTDADSIKMAHMSQINTKFRVFLEQSKPQQEVGPKAIKARMDFRRAAHSLVGAWALSKVAERGKMETPEKRVLMTSNGDDISINLALHLAKRGCRLVLMGDERGLRSIVQDRFTGCRDFSGSSVEVVGLDMEEEREAAFEEAVDKACNLLGNLDAFVNCYTYEENEFKKVVKINFASAWSLLRAVGRRLRDNRSGGSIVFLTSIIGGERGIYPGSAIYASSMAGVQQLVRASAMELGKYKIRVNAIARGLHLEDEYPKAMGQDRARRLVKNVAPLNRWLDPKKDLASTVVYLISHGSRFMTGTTTYVEGAQSIVCPRIRSYM</sequence>
<gene>
    <name evidence="2" type="ORF">SAY87_025705</name>
</gene>
<evidence type="ECO:0000256" key="1">
    <source>
        <dbReference type="SAM" id="MobiDB-lite"/>
    </source>
</evidence>
<dbReference type="PANTHER" id="PTHR34959">
    <property type="entry name" value="PROTEIN LAZY 1"/>
    <property type="match status" value="1"/>
</dbReference>
<protein>
    <submittedName>
        <fullName evidence="2">Uncharacterized protein</fullName>
    </submittedName>
</protein>
<proteinExistence type="predicted"/>
<dbReference type="SUPFAM" id="SSF51735">
    <property type="entry name" value="NAD(P)-binding Rossmann-fold domains"/>
    <property type="match status" value="1"/>
</dbReference>
<dbReference type="CDD" id="cd05233">
    <property type="entry name" value="SDR_c"/>
    <property type="match status" value="1"/>
</dbReference>
<dbReference type="Gene3D" id="3.40.50.720">
    <property type="entry name" value="NAD(P)-binding Rossmann-like Domain"/>
    <property type="match status" value="1"/>
</dbReference>
<accession>A0AAN7GKY7</accession>
<dbReference type="Proteomes" id="UP001345219">
    <property type="component" value="Chromosome 20"/>
</dbReference>
<dbReference type="InterPro" id="IPR038928">
    <property type="entry name" value="LAZY1"/>
</dbReference>
<feature type="region of interest" description="Disordered" evidence="1">
    <location>
        <begin position="245"/>
        <end position="284"/>
    </location>
</feature>
<keyword evidence="3" id="KW-1185">Reference proteome</keyword>
<dbReference type="AlphaFoldDB" id="A0AAN7GKY7"/>
<dbReference type="EMBL" id="JAXIOK010000020">
    <property type="protein sequence ID" value="KAK4746668.1"/>
    <property type="molecule type" value="Genomic_DNA"/>
</dbReference>
<dbReference type="GO" id="GO:0009630">
    <property type="term" value="P:gravitropism"/>
    <property type="evidence" value="ECO:0007669"/>
    <property type="project" value="InterPro"/>
</dbReference>
<name>A0AAN7GKY7_9MYRT</name>
<evidence type="ECO:0000313" key="2">
    <source>
        <dbReference type="EMBL" id="KAK4746668.1"/>
    </source>
</evidence>
<feature type="compositionally biased region" description="Basic and acidic residues" evidence="1">
    <location>
        <begin position="258"/>
        <end position="281"/>
    </location>
</feature>
<dbReference type="InterPro" id="IPR036291">
    <property type="entry name" value="NAD(P)-bd_dom_sf"/>
</dbReference>
<dbReference type="GO" id="GO:2000012">
    <property type="term" value="P:regulation of auxin polar transport"/>
    <property type="evidence" value="ECO:0007669"/>
    <property type="project" value="InterPro"/>
</dbReference>